<comment type="subcellular location">
    <subcellularLocation>
        <location evidence="1 9">Cell membrane</location>
        <topology evidence="1 9">Multi-pass membrane protein</topology>
    </subcellularLocation>
</comment>
<feature type="transmembrane region" description="Helical" evidence="9">
    <location>
        <begin position="302"/>
        <end position="322"/>
    </location>
</feature>
<dbReference type="NCBIfam" id="TIGR00380">
    <property type="entry name" value="cobal_cbiB"/>
    <property type="match status" value="1"/>
</dbReference>
<evidence type="ECO:0000313" key="10">
    <source>
        <dbReference type="EMBL" id="MFD0986320.1"/>
    </source>
</evidence>
<keyword evidence="8 9" id="KW-0472">Membrane</keyword>
<comment type="similarity">
    <text evidence="3 9">Belongs to the CobD/CbiB family.</text>
</comment>
<evidence type="ECO:0000256" key="6">
    <source>
        <dbReference type="ARBA" id="ARBA00022692"/>
    </source>
</evidence>
<evidence type="ECO:0000313" key="11">
    <source>
        <dbReference type="Proteomes" id="UP001597102"/>
    </source>
</evidence>
<dbReference type="EMBL" id="JBHTJO010000001">
    <property type="protein sequence ID" value="MFD0986320.1"/>
    <property type="molecule type" value="Genomic_DNA"/>
</dbReference>
<evidence type="ECO:0000256" key="3">
    <source>
        <dbReference type="ARBA" id="ARBA00006263"/>
    </source>
</evidence>
<evidence type="ECO:0000256" key="8">
    <source>
        <dbReference type="ARBA" id="ARBA00023136"/>
    </source>
</evidence>
<evidence type="ECO:0000256" key="1">
    <source>
        <dbReference type="ARBA" id="ARBA00004651"/>
    </source>
</evidence>
<proteinExistence type="inferred from homology"/>
<protein>
    <recommendedName>
        <fullName evidence="9">Cobalamin biosynthesis protein CobD</fullName>
    </recommendedName>
</protein>
<keyword evidence="11" id="KW-1185">Reference proteome</keyword>
<keyword evidence="7 9" id="KW-1133">Transmembrane helix</keyword>
<comment type="caution">
    <text evidence="10">The sequence shown here is derived from an EMBL/GenBank/DDBJ whole genome shotgun (WGS) entry which is preliminary data.</text>
</comment>
<gene>
    <name evidence="10" type="primary">cbiB</name>
    <name evidence="9" type="synonym">cobD</name>
    <name evidence="10" type="ORF">ACFQ2F_04340</name>
</gene>
<name>A0ABW3J860_9HYPH</name>
<dbReference type="RefSeq" id="WP_379086227.1">
    <property type="nucleotide sequence ID" value="NZ_JBHTJO010000001.1"/>
</dbReference>
<accession>A0ABW3J860</accession>
<comment type="pathway">
    <text evidence="2 9">Cofactor biosynthesis; adenosylcobalamin biosynthesis.</text>
</comment>
<dbReference type="Pfam" id="PF03186">
    <property type="entry name" value="CobD_Cbib"/>
    <property type="match status" value="1"/>
</dbReference>
<evidence type="ECO:0000256" key="9">
    <source>
        <dbReference type="HAMAP-Rule" id="MF_00024"/>
    </source>
</evidence>
<dbReference type="PANTHER" id="PTHR34308">
    <property type="entry name" value="COBALAMIN BIOSYNTHESIS PROTEIN CBIB"/>
    <property type="match status" value="1"/>
</dbReference>
<keyword evidence="5 9" id="KW-0169">Cobalamin biosynthesis</keyword>
<keyword evidence="6 9" id="KW-0812">Transmembrane</keyword>
<dbReference type="PANTHER" id="PTHR34308:SF1">
    <property type="entry name" value="COBALAMIN BIOSYNTHESIS PROTEIN CBIB"/>
    <property type="match status" value="1"/>
</dbReference>
<dbReference type="InterPro" id="IPR004485">
    <property type="entry name" value="Cobalamin_biosynth_CobD/CbiB"/>
</dbReference>
<comment type="caution">
    <text evidence="9">Lacks conserved residue(s) required for the propagation of feature annotation.</text>
</comment>
<dbReference type="Proteomes" id="UP001597102">
    <property type="component" value="Unassembled WGS sequence"/>
</dbReference>
<evidence type="ECO:0000256" key="2">
    <source>
        <dbReference type="ARBA" id="ARBA00004953"/>
    </source>
</evidence>
<dbReference type="HAMAP" id="MF_00024">
    <property type="entry name" value="CobD_CbiB"/>
    <property type="match status" value="1"/>
</dbReference>
<organism evidence="10 11">
    <name type="scientific">Methyloligella solikamskensis</name>
    <dbReference type="NCBI Taxonomy" id="1177756"/>
    <lineage>
        <taxon>Bacteria</taxon>
        <taxon>Pseudomonadati</taxon>
        <taxon>Pseudomonadota</taxon>
        <taxon>Alphaproteobacteria</taxon>
        <taxon>Hyphomicrobiales</taxon>
        <taxon>Hyphomicrobiaceae</taxon>
        <taxon>Methyloligella</taxon>
    </lineage>
</organism>
<evidence type="ECO:0000256" key="7">
    <source>
        <dbReference type="ARBA" id="ARBA00022989"/>
    </source>
</evidence>
<feature type="transmembrane region" description="Helical" evidence="9">
    <location>
        <begin position="59"/>
        <end position="84"/>
    </location>
</feature>
<sequence length="324" mass="34205">MFAPLTLIALALDAGLGYPAWLFARVGHPVSWIGRLITWCDRRWNGEGRSADARRSAGIVTLLLCLCLAFDASLAVTFGLYWLLPNPIALVLLGLAASSLIAQRSLDDHVAAVASALESGSLEDARTAISQIVGRDPQSLDQSAIARAAIESLAENFSDGITAPTFWMVIGGLPGAALYKTINTADSMIGHRNDRYEAFGWASAKLDDLVNLPASRISALSLAAAASLLPSGDSAGALRTIRRDARHHRSPNAGWPEAAMAGALGLKLNGPRIYGGTVVDDRWMGDGRADANASDIRQALRLFRIAALLQAGAVAVLALLVFSL</sequence>
<evidence type="ECO:0000256" key="4">
    <source>
        <dbReference type="ARBA" id="ARBA00022475"/>
    </source>
</evidence>
<reference evidence="11" key="1">
    <citation type="journal article" date="2019" name="Int. J. Syst. Evol. Microbiol.">
        <title>The Global Catalogue of Microorganisms (GCM) 10K type strain sequencing project: providing services to taxonomists for standard genome sequencing and annotation.</title>
        <authorList>
            <consortium name="The Broad Institute Genomics Platform"/>
            <consortium name="The Broad Institute Genome Sequencing Center for Infectious Disease"/>
            <person name="Wu L."/>
            <person name="Ma J."/>
        </authorList>
    </citation>
    <scope>NUCLEOTIDE SEQUENCE [LARGE SCALE GENOMIC DNA]</scope>
    <source>
        <strain evidence="11">CCUG 61697</strain>
    </source>
</reference>
<comment type="function">
    <text evidence="9">Converts cobyric acid to cobinamide by the addition of aminopropanol on the F carboxylic group.</text>
</comment>
<evidence type="ECO:0000256" key="5">
    <source>
        <dbReference type="ARBA" id="ARBA00022573"/>
    </source>
</evidence>
<keyword evidence="4 9" id="KW-1003">Cell membrane</keyword>